<dbReference type="PROSITE" id="PS50404">
    <property type="entry name" value="GST_NTER"/>
    <property type="match status" value="1"/>
</dbReference>
<accession>A0A427UQC8</accession>
<evidence type="ECO:0000259" key="1">
    <source>
        <dbReference type="PROSITE" id="PS50404"/>
    </source>
</evidence>
<dbReference type="Pfam" id="PF13409">
    <property type="entry name" value="GST_N_2"/>
    <property type="match status" value="1"/>
</dbReference>
<dbReference type="Gene3D" id="1.20.1050.10">
    <property type="match status" value="1"/>
</dbReference>
<dbReference type="SUPFAM" id="SSF47616">
    <property type="entry name" value="GST C-terminal domain-like"/>
    <property type="match status" value="1"/>
</dbReference>
<proteinExistence type="predicted"/>
<dbReference type="InterPro" id="IPR036249">
    <property type="entry name" value="Thioredoxin-like_sf"/>
</dbReference>
<dbReference type="PANTHER" id="PTHR44051">
    <property type="entry name" value="GLUTATHIONE S-TRANSFERASE-RELATED"/>
    <property type="match status" value="1"/>
</dbReference>
<reference evidence="3 4" key="1">
    <citation type="submission" date="2018-10" db="EMBL/GenBank/DDBJ databases">
        <title>Transmission dynamics of multidrug resistant bacteria on intensive care unit surfaces.</title>
        <authorList>
            <person name="D'Souza A.W."/>
            <person name="Potter R.F."/>
            <person name="Wallace M."/>
            <person name="Shupe A."/>
            <person name="Patel S."/>
            <person name="Sun S."/>
            <person name="Gul D."/>
            <person name="Kwon J.H."/>
            <person name="Andleeb S."/>
            <person name="Burnham C.-A.D."/>
            <person name="Dantas G."/>
        </authorList>
    </citation>
    <scope>NUCLEOTIDE SEQUENCE [LARGE SCALE GENOMIC DNA]</scope>
    <source>
        <strain evidence="3 4">AS_373</strain>
    </source>
</reference>
<protein>
    <submittedName>
        <fullName evidence="3">Glutathione S-transferase</fullName>
    </submittedName>
</protein>
<dbReference type="GO" id="GO:0016740">
    <property type="term" value="F:transferase activity"/>
    <property type="evidence" value="ECO:0007669"/>
    <property type="project" value="UniProtKB-KW"/>
</dbReference>
<dbReference type="PROSITE" id="PS50405">
    <property type="entry name" value="GST_CTER"/>
    <property type="match status" value="1"/>
</dbReference>
<dbReference type="Proteomes" id="UP000275331">
    <property type="component" value="Unassembled WGS sequence"/>
</dbReference>
<organism evidence="3 4">
    <name type="scientific">Atlantibacter subterraneus</name>
    <dbReference type="NCBI Taxonomy" id="255519"/>
    <lineage>
        <taxon>Bacteria</taxon>
        <taxon>Pseudomonadati</taxon>
        <taxon>Pseudomonadota</taxon>
        <taxon>Gammaproteobacteria</taxon>
        <taxon>Enterobacterales</taxon>
        <taxon>Enterobacteriaceae</taxon>
        <taxon>Atlantibacter</taxon>
    </lineage>
</organism>
<dbReference type="EMBL" id="RHXB01000017">
    <property type="protein sequence ID" value="RSE22527.1"/>
    <property type="molecule type" value="Genomic_DNA"/>
</dbReference>
<evidence type="ECO:0000313" key="3">
    <source>
        <dbReference type="EMBL" id="RSE22527.1"/>
    </source>
</evidence>
<name>A0A427UQC8_9ENTR</name>
<sequence>MKLYGAPGWGSAISEIMLTMVGEPYQFINIEGFDQPGPQRDRLARLNPLCQVPTLELDDGEIMTESAAIALWLLDRHPQFAPEPGSKPRQQFWRLLVWLVANVYPTFTYGDYPERWVTESPASLTDSTNRYRETLWRWLETQLHHAPYAFGERLTLIDAYWPAIRIWRPRPDWFAAETPKLNALADRVCERPELQHVLRANKLLS</sequence>
<dbReference type="Gene3D" id="3.40.30.10">
    <property type="entry name" value="Glutaredoxin"/>
    <property type="match status" value="1"/>
</dbReference>
<gene>
    <name evidence="3" type="ORF">EGT71_20830</name>
</gene>
<evidence type="ECO:0000313" key="4">
    <source>
        <dbReference type="Proteomes" id="UP000275331"/>
    </source>
</evidence>
<dbReference type="CDD" id="cd03057">
    <property type="entry name" value="GST_N_Beta"/>
    <property type="match status" value="1"/>
</dbReference>
<evidence type="ECO:0000259" key="2">
    <source>
        <dbReference type="PROSITE" id="PS50405"/>
    </source>
</evidence>
<dbReference type="PANTHER" id="PTHR44051:SF8">
    <property type="entry name" value="GLUTATHIONE S-TRANSFERASE GSTA"/>
    <property type="match status" value="1"/>
</dbReference>
<dbReference type="OrthoDB" id="5508354at2"/>
<comment type="caution">
    <text evidence="3">The sequence shown here is derived from an EMBL/GenBank/DDBJ whole genome shotgun (WGS) entry which is preliminary data.</text>
</comment>
<keyword evidence="3" id="KW-0808">Transferase</keyword>
<feature type="domain" description="GST C-terminal" evidence="2">
    <location>
        <begin position="85"/>
        <end position="205"/>
    </location>
</feature>
<dbReference type="SUPFAM" id="SSF52833">
    <property type="entry name" value="Thioredoxin-like"/>
    <property type="match status" value="1"/>
</dbReference>
<feature type="domain" description="GST N-terminal" evidence="1">
    <location>
        <begin position="1"/>
        <end position="81"/>
    </location>
</feature>
<dbReference type="InterPro" id="IPR010987">
    <property type="entry name" value="Glutathione-S-Trfase_C-like"/>
</dbReference>
<dbReference type="InterPro" id="IPR004045">
    <property type="entry name" value="Glutathione_S-Trfase_N"/>
</dbReference>
<dbReference type="RefSeq" id="WP_125295205.1">
    <property type="nucleotide sequence ID" value="NZ_DAIRID010000124.1"/>
</dbReference>
<dbReference type="AlphaFoldDB" id="A0A427UQC8"/>
<dbReference type="InterPro" id="IPR036282">
    <property type="entry name" value="Glutathione-S-Trfase_C_sf"/>
</dbReference>